<sequence length="92" mass="9879">MSDKDASRSSEPVEFSVDLTSHELTRRAHVMAALGDDWDPVAMVRGEEEAYDLLYSGLDPEQQRLYDTLLAAGVLPRRGNGEGGADGSGATP</sequence>
<dbReference type="Proteomes" id="UP000653411">
    <property type="component" value="Unassembled WGS sequence"/>
</dbReference>
<name>A0A917UIY7_9ACTN</name>
<comment type="caution">
    <text evidence="1">The sequence shown here is derived from an EMBL/GenBank/DDBJ whole genome shotgun (WGS) entry which is preliminary data.</text>
</comment>
<protein>
    <submittedName>
        <fullName evidence="1">Uncharacterized protein</fullName>
    </submittedName>
</protein>
<accession>A0A917UIY7</accession>
<proteinExistence type="predicted"/>
<reference evidence="1" key="2">
    <citation type="submission" date="2020-09" db="EMBL/GenBank/DDBJ databases">
        <authorList>
            <person name="Sun Q."/>
            <person name="Zhou Y."/>
        </authorList>
    </citation>
    <scope>NUCLEOTIDE SEQUENCE</scope>
    <source>
        <strain evidence="1">CGMCC 4.7110</strain>
    </source>
</reference>
<gene>
    <name evidence="1" type="ORF">GCM10011578_011610</name>
</gene>
<evidence type="ECO:0000313" key="2">
    <source>
        <dbReference type="Proteomes" id="UP000653411"/>
    </source>
</evidence>
<reference evidence="1" key="1">
    <citation type="journal article" date="2014" name="Int. J. Syst. Evol. Microbiol.">
        <title>Complete genome sequence of Corynebacterium casei LMG S-19264T (=DSM 44701T), isolated from a smear-ripened cheese.</title>
        <authorList>
            <consortium name="US DOE Joint Genome Institute (JGI-PGF)"/>
            <person name="Walter F."/>
            <person name="Albersmeier A."/>
            <person name="Kalinowski J."/>
            <person name="Ruckert C."/>
        </authorList>
    </citation>
    <scope>NUCLEOTIDE SEQUENCE</scope>
    <source>
        <strain evidence="1">CGMCC 4.7110</strain>
    </source>
</reference>
<dbReference type="EMBL" id="BMML01000002">
    <property type="protein sequence ID" value="GGM93186.1"/>
    <property type="molecule type" value="Genomic_DNA"/>
</dbReference>
<organism evidence="1 2">
    <name type="scientific">Streptomyces fuscichromogenes</name>
    <dbReference type="NCBI Taxonomy" id="1324013"/>
    <lineage>
        <taxon>Bacteria</taxon>
        <taxon>Bacillati</taxon>
        <taxon>Actinomycetota</taxon>
        <taxon>Actinomycetes</taxon>
        <taxon>Kitasatosporales</taxon>
        <taxon>Streptomycetaceae</taxon>
        <taxon>Streptomyces</taxon>
    </lineage>
</organism>
<dbReference type="RefSeq" id="WP_189261469.1">
    <property type="nucleotide sequence ID" value="NZ_BMML01000002.1"/>
</dbReference>
<dbReference type="Pfam" id="PF19938">
    <property type="entry name" value="DUF6400"/>
    <property type="match status" value="1"/>
</dbReference>
<evidence type="ECO:0000313" key="1">
    <source>
        <dbReference type="EMBL" id="GGM93186.1"/>
    </source>
</evidence>
<dbReference type="AlphaFoldDB" id="A0A917UIY7"/>
<dbReference type="InterPro" id="IPR045649">
    <property type="entry name" value="DUF6400"/>
</dbReference>
<keyword evidence="2" id="KW-1185">Reference proteome</keyword>